<proteinExistence type="predicted"/>
<dbReference type="PANTHER" id="PTHR32254">
    <property type="entry name" value="EXPRESSED PROTEIN"/>
    <property type="match status" value="1"/>
</dbReference>
<evidence type="ECO:0000313" key="2">
    <source>
        <dbReference type="Proteomes" id="UP001358586"/>
    </source>
</evidence>
<dbReference type="Pfam" id="PF06364">
    <property type="entry name" value="DUF1068"/>
    <property type="match status" value="1"/>
</dbReference>
<reference evidence="1 2" key="1">
    <citation type="submission" date="2023-03" db="EMBL/GenBank/DDBJ databases">
        <title>WGS of Gossypium arboreum.</title>
        <authorList>
            <person name="Yu D."/>
        </authorList>
    </citation>
    <scope>NUCLEOTIDE SEQUENCE [LARGE SCALE GENOMIC DNA]</scope>
    <source>
        <tissue evidence="1">Leaf</tissue>
    </source>
</reference>
<evidence type="ECO:0000313" key="1">
    <source>
        <dbReference type="EMBL" id="KAK5786792.1"/>
    </source>
</evidence>
<gene>
    <name evidence="1" type="ORF">PVK06_041437</name>
</gene>
<dbReference type="Proteomes" id="UP001358586">
    <property type="component" value="Chromosome 11"/>
</dbReference>
<accession>A0ABR0NAE1</accession>
<sequence length="76" mass="8665">METCEEVREKAEEALSTQMKLSAMWEIRARQKRWREKVAKSNAHTQGLSVAGRKAMHRESLLHAAVTLSVEKLQSS</sequence>
<organism evidence="1 2">
    <name type="scientific">Gossypium arboreum</name>
    <name type="common">Tree cotton</name>
    <name type="synonym">Gossypium nanking</name>
    <dbReference type="NCBI Taxonomy" id="29729"/>
    <lineage>
        <taxon>Eukaryota</taxon>
        <taxon>Viridiplantae</taxon>
        <taxon>Streptophyta</taxon>
        <taxon>Embryophyta</taxon>
        <taxon>Tracheophyta</taxon>
        <taxon>Spermatophyta</taxon>
        <taxon>Magnoliopsida</taxon>
        <taxon>eudicotyledons</taxon>
        <taxon>Gunneridae</taxon>
        <taxon>Pentapetalae</taxon>
        <taxon>rosids</taxon>
        <taxon>malvids</taxon>
        <taxon>Malvales</taxon>
        <taxon>Malvaceae</taxon>
        <taxon>Malvoideae</taxon>
        <taxon>Gossypium</taxon>
    </lineage>
</organism>
<keyword evidence="2" id="KW-1185">Reference proteome</keyword>
<name>A0ABR0NAE1_GOSAR</name>
<dbReference type="InterPro" id="IPR010471">
    <property type="entry name" value="DUF1068"/>
</dbReference>
<comment type="caution">
    <text evidence="1">The sequence shown here is derived from an EMBL/GenBank/DDBJ whole genome shotgun (WGS) entry which is preliminary data.</text>
</comment>
<dbReference type="EMBL" id="JARKNE010000011">
    <property type="protein sequence ID" value="KAK5786792.1"/>
    <property type="molecule type" value="Genomic_DNA"/>
</dbReference>
<protein>
    <submittedName>
        <fullName evidence="1">Uncharacterized protein</fullName>
    </submittedName>
</protein>
<dbReference type="PANTHER" id="PTHR32254:SF14">
    <property type="entry name" value="EXPRESSED PROTEIN"/>
    <property type="match status" value="1"/>
</dbReference>